<proteinExistence type="predicted"/>
<dbReference type="EMBL" id="JBEYRS010000006">
    <property type="protein sequence ID" value="MEW2363488.1"/>
    <property type="molecule type" value="Genomic_DNA"/>
</dbReference>
<dbReference type="RefSeq" id="WP_359778887.1">
    <property type="nucleotide sequence ID" value="NZ_JBEYRR010000006.1"/>
</dbReference>
<dbReference type="Pfam" id="PF21725">
    <property type="entry name" value="T7SS_signal"/>
    <property type="match status" value="1"/>
</dbReference>
<evidence type="ECO:0000313" key="3">
    <source>
        <dbReference type="EMBL" id="MEW2363488.1"/>
    </source>
</evidence>
<dbReference type="Proteomes" id="UP001553843">
    <property type="component" value="Unassembled WGS sequence"/>
</dbReference>
<gene>
    <name evidence="3" type="ORF">AB0887_16265</name>
</gene>
<feature type="compositionally biased region" description="Basic and acidic residues" evidence="1">
    <location>
        <begin position="108"/>
        <end position="122"/>
    </location>
</feature>
<keyword evidence="4" id="KW-1185">Reference proteome</keyword>
<protein>
    <submittedName>
        <fullName evidence="3">T7SS-secreted protein</fullName>
    </submittedName>
</protein>
<name>A0ABV3LVK6_9ACTN</name>
<comment type="caution">
    <text evidence="3">The sequence shown here is derived from an EMBL/GenBank/DDBJ whole genome shotgun (WGS) entry which is preliminary data.</text>
</comment>
<organism evidence="3 4">
    <name type="scientific">Streptomyces huasconensis</name>
    <dbReference type="NCBI Taxonomy" id="1854574"/>
    <lineage>
        <taxon>Bacteria</taxon>
        <taxon>Bacillati</taxon>
        <taxon>Actinomycetota</taxon>
        <taxon>Actinomycetes</taxon>
        <taxon>Kitasatosporales</taxon>
        <taxon>Streptomycetaceae</taxon>
        <taxon>Streptomyces</taxon>
    </lineage>
</organism>
<sequence>MTSAANYPDLGFDPTPGDCDTVKALHKKLDSCVTVLRDTRKVVTKLMDGSYWEGDAAVAFREAIDEGPLSLNLKNAARSIEKAAKQLERWERDLDDFQRRARELNGKAKNAREALRAAKGHAETAGADPDLDKKGKHQDDAKKALKLADGKVEDAQDELDRILGRARSLQSEHAERSKYRAEKIRDATDKLAPHEPGWFEKACEWVEENLPDILSAVAGVLALAAIIATGPLGLGVAAALMVAASATSGVALGLRLSDPTVRASLWDGFTKGEFDSDFFGNLVSVGADAVGVVPGLGAVVKGGRAATQAVRTGTEALTLGQKLATYGTHTLDAGKDIAQLGNPLINAFVTSDVAATNVAATSGALGVGTAGYGLIDDDEGRAEASTKVDGGRLLLDLPGIPTIARFAFS</sequence>
<evidence type="ECO:0000259" key="2">
    <source>
        <dbReference type="Pfam" id="PF21725"/>
    </source>
</evidence>
<evidence type="ECO:0000313" key="4">
    <source>
        <dbReference type="Proteomes" id="UP001553843"/>
    </source>
</evidence>
<feature type="region of interest" description="Disordered" evidence="1">
    <location>
        <begin position="108"/>
        <end position="139"/>
    </location>
</feature>
<dbReference type="InterPro" id="IPR049082">
    <property type="entry name" value="T7SS_signal"/>
</dbReference>
<accession>A0ABV3LVK6</accession>
<feature type="domain" description="Putative T7SS secretion signal" evidence="2">
    <location>
        <begin position="17"/>
        <end position="196"/>
    </location>
</feature>
<feature type="compositionally biased region" description="Basic and acidic residues" evidence="1">
    <location>
        <begin position="130"/>
        <end position="139"/>
    </location>
</feature>
<evidence type="ECO:0000256" key="1">
    <source>
        <dbReference type="SAM" id="MobiDB-lite"/>
    </source>
</evidence>
<reference evidence="3 4" key="1">
    <citation type="submission" date="2024-06" db="EMBL/GenBank/DDBJ databases">
        <title>The Natural Products Discovery Center: Release of the First 8490 Sequenced Strains for Exploring Actinobacteria Biosynthetic Diversity.</title>
        <authorList>
            <person name="Kalkreuter E."/>
            <person name="Kautsar S.A."/>
            <person name="Yang D."/>
            <person name="Bader C.D."/>
            <person name="Teijaro C.N."/>
            <person name="Fluegel L."/>
            <person name="Davis C.M."/>
            <person name="Simpson J.R."/>
            <person name="Lauterbach L."/>
            <person name="Steele A.D."/>
            <person name="Gui C."/>
            <person name="Meng S."/>
            <person name="Li G."/>
            <person name="Viehrig K."/>
            <person name="Ye F."/>
            <person name="Su P."/>
            <person name="Kiefer A.F."/>
            <person name="Nichols A."/>
            <person name="Cepeda A.J."/>
            <person name="Yan W."/>
            <person name="Fan B."/>
            <person name="Jiang Y."/>
            <person name="Adhikari A."/>
            <person name="Zheng C.-J."/>
            <person name="Schuster L."/>
            <person name="Cowan T.M."/>
            <person name="Smanski M.J."/>
            <person name="Chevrette M.G."/>
            <person name="De Carvalho L.P.S."/>
            <person name="Shen B."/>
        </authorList>
    </citation>
    <scope>NUCLEOTIDE SEQUENCE [LARGE SCALE GENOMIC DNA]</scope>
    <source>
        <strain evidence="3 4">NPDC047833</strain>
    </source>
</reference>